<name>A0A167MVN5_PHYB8</name>
<dbReference type="SUPFAM" id="SSF52047">
    <property type="entry name" value="RNI-like"/>
    <property type="match status" value="1"/>
</dbReference>
<dbReference type="Pfam" id="PF12937">
    <property type="entry name" value="F-box-like"/>
    <property type="match status" value="1"/>
</dbReference>
<dbReference type="InParanoid" id="A0A167MVN5"/>
<evidence type="ECO:0000313" key="2">
    <source>
        <dbReference type="EMBL" id="OAD74174.1"/>
    </source>
</evidence>
<dbReference type="Gene3D" id="3.80.10.10">
    <property type="entry name" value="Ribonuclease Inhibitor"/>
    <property type="match status" value="1"/>
</dbReference>
<dbReference type="InterPro" id="IPR032675">
    <property type="entry name" value="LRR_dom_sf"/>
</dbReference>
<dbReference type="GeneID" id="28996582"/>
<dbReference type="RefSeq" id="XP_018292214.1">
    <property type="nucleotide sequence ID" value="XM_018435676.1"/>
</dbReference>
<evidence type="ECO:0000259" key="1">
    <source>
        <dbReference type="Pfam" id="PF12937"/>
    </source>
</evidence>
<dbReference type="Proteomes" id="UP000077315">
    <property type="component" value="Unassembled WGS sequence"/>
</dbReference>
<dbReference type="Gene3D" id="1.20.1280.50">
    <property type="match status" value="1"/>
</dbReference>
<evidence type="ECO:0000313" key="3">
    <source>
        <dbReference type="Proteomes" id="UP000077315"/>
    </source>
</evidence>
<dbReference type="InterPro" id="IPR001810">
    <property type="entry name" value="F-box_dom"/>
</dbReference>
<dbReference type="OrthoDB" id="8757000at2759"/>
<proteinExistence type="predicted"/>
<reference evidence="3" key="1">
    <citation type="submission" date="2015-06" db="EMBL/GenBank/DDBJ databases">
        <title>Expansion of signal transduction pathways in fungi by whole-genome duplication.</title>
        <authorList>
            <consortium name="DOE Joint Genome Institute"/>
            <person name="Corrochano L.M."/>
            <person name="Kuo A."/>
            <person name="Marcet-Houben M."/>
            <person name="Polaino S."/>
            <person name="Salamov A."/>
            <person name="Villalobos J.M."/>
            <person name="Alvarez M.I."/>
            <person name="Avalos J."/>
            <person name="Benito E.P."/>
            <person name="Benoit I."/>
            <person name="Burger G."/>
            <person name="Camino L.P."/>
            <person name="Canovas D."/>
            <person name="Cerda-Olmedo E."/>
            <person name="Cheng J.-F."/>
            <person name="Dominguez A."/>
            <person name="Elias M."/>
            <person name="Eslava A.P."/>
            <person name="Glaser F."/>
            <person name="Grimwood J."/>
            <person name="Gutierrez G."/>
            <person name="Heitman J."/>
            <person name="Henrissat B."/>
            <person name="Iturriaga E.A."/>
            <person name="Lang B.F."/>
            <person name="Lavin J.L."/>
            <person name="Lee S."/>
            <person name="Li W."/>
            <person name="Lindquist E."/>
            <person name="Lopez-Garcia S."/>
            <person name="Luque E.M."/>
            <person name="Marcos A.T."/>
            <person name="Martin J."/>
            <person name="McCluskey K."/>
            <person name="Medina H.R."/>
            <person name="Miralles-Duran A."/>
            <person name="Miyazaki A."/>
            <person name="Munoz-Torres E."/>
            <person name="Oguiza J.A."/>
            <person name="Ohm R."/>
            <person name="Olmedo M."/>
            <person name="Orejas M."/>
            <person name="Ortiz-Castellanos L."/>
            <person name="Pisabarro A.G."/>
            <person name="Rodriguez-Romero J."/>
            <person name="Ruiz-Herrera J."/>
            <person name="Ruiz-Vazquez R."/>
            <person name="Sanz C."/>
            <person name="Schackwitz W."/>
            <person name="Schmutz J."/>
            <person name="Shahriari M."/>
            <person name="Shelest E."/>
            <person name="Silva-Franco F."/>
            <person name="Soanes D."/>
            <person name="Syed K."/>
            <person name="Tagua V.G."/>
            <person name="Talbot N.J."/>
            <person name="Thon M."/>
            <person name="De vries R.P."/>
            <person name="Wiebenga A."/>
            <person name="Yadav J.S."/>
            <person name="Braun E.L."/>
            <person name="Baker S."/>
            <person name="Garre V."/>
            <person name="Horwitz B."/>
            <person name="Torres-Martinez S."/>
            <person name="Idnurm A."/>
            <person name="Herrera-Estrella A."/>
            <person name="Gabaldon T."/>
            <person name="Grigoriev I.V."/>
        </authorList>
    </citation>
    <scope>NUCLEOTIDE SEQUENCE [LARGE SCALE GENOMIC DNA]</scope>
    <source>
        <strain evidence="3">NRRL 1555(-)</strain>
    </source>
</reference>
<feature type="domain" description="F-box" evidence="1">
    <location>
        <begin position="6"/>
        <end position="34"/>
    </location>
</feature>
<dbReference type="SUPFAM" id="SSF81383">
    <property type="entry name" value="F-box domain"/>
    <property type="match status" value="1"/>
</dbReference>
<dbReference type="InterPro" id="IPR036047">
    <property type="entry name" value="F-box-like_dom_sf"/>
</dbReference>
<dbReference type="EMBL" id="KV440979">
    <property type="protein sequence ID" value="OAD74174.1"/>
    <property type="molecule type" value="Genomic_DNA"/>
</dbReference>
<sequence length="632" mass="73740">MSYKILPYEIISLIASHISTRDKLACTRVCKAWHFPFMKIMLFRVRIKEGRPLNAFIRFITSSPENITQYCPLVKIIHLRIQHDPQPKLIRWLQKHFQSIEKLDIDGGSLSSTCFGNNTYWKFWKSMTHLRLSLNGYNIYKNDFIAGLSCIPALIHLGLSQGGSKEKFICDLDDLEAIHSRLPVLEELVMCHAFKSLSKEDLPKVESTPKAYRMRAVRFEVSMVDLGWLYYWGCKYPNLAIIDCIAGFDQDKFDRYRDLGIESRPYVKHIFKCLYLAKLRADIERPQFQTAFINFISKTRAKISQFVYAPNHSEKGTLTNLSIVENDTQVFKNVSEFFLYLRKDTKLPAAFLGGLSYLSKLKKLTIESQQGLIPLHVVLDHCPTLKNLIIQGGTITYSKSDESSWKPHYLEKFEISYGTIQSQALFYLSTRCRQLFQVRLMYAKVQAPLKSSEREININMEHSRLKELLFHQVTFERLNRKDESTKENVFYVVVSQDNRAETLNKTQHDSTISVKDWSVSTGSKKNEKQMTDDIWLYFNVKKLAATTEGGSRFLKDDEKEKITSYFKAFRFNQGRAADIESTDRSSYAKEEREIRDTTFPRSYVRWKCAHIDRLYNGIERDARYPKYKEISL</sequence>
<dbReference type="CDD" id="cd09917">
    <property type="entry name" value="F-box_SF"/>
    <property type="match status" value="1"/>
</dbReference>
<dbReference type="VEuPathDB" id="FungiDB:PHYBLDRAFT_167598"/>
<organism evidence="2 3">
    <name type="scientific">Phycomyces blakesleeanus (strain ATCC 8743b / DSM 1359 / FGSC 10004 / NBRC 33097 / NRRL 1555)</name>
    <dbReference type="NCBI Taxonomy" id="763407"/>
    <lineage>
        <taxon>Eukaryota</taxon>
        <taxon>Fungi</taxon>
        <taxon>Fungi incertae sedis</taxon>
        <taxon>Mucoromycota</taxon>
        <taxon>Mucoromycotina</taxon>
        <taxon>Mucoromycetes</taxon>
        <taxon>Mucorales</taxon>
        <taxon>Phycomycetaceae</taxon>
        <taxon>Phycomyces</taxon>
    </lineage>
</organism>
<accession>A0A167MVN5</accession>
<dbReference type="AlphaFoldDB" id="A0A167MVN5"/>
<protein>
    <recommendedName>
        <fullName evidence="1">F-box domain-containing protein</fullName>
    </recommendedName>
</protein>
<keyword evidence="3" id="KW-1185">Reference proteome</keyword>
<gene>
    <name evidence="2" type="ORF">PHYBLDRAFT_167598</name>
</gene>